<keyword evidence="7 10" id="KW-0472">Membrane</keyword>
<dbReference type="CDD" id="cd01610">
    <property type="entry name" value="PAP2_like"/>
    <property type="match status" value="1"/>
</dbReference>
<comment type="catalytic activity">
    <reaction evidence="9">
        <text>di-trans,octa-cis-undecaprenyl diphosphate + H2O = di-trans,octa-cis-undecaprenyl phosphate + phosphate + H(+)</text>
        <dbReference type="Rhea" id="RHEA:28094"/>
        <dbReference type="ChEBI" id="CHEBI:15377"/>
        <dbReference type="ChEBI" id="CHEBI:15378"/>
        <dbReference type="ChEBI" id="CHEBI:43474"/>
        <dbReference type="ChEBI" id="CHEBI:58405"/>
        <dbReference type="ChEBI" id="CHEBI:60392"/>
        <dbReference type="EC" id="3.6.1.27"/>
    </reaction>
</comment>
<protein>
    <recommendedName>
        <fullName evidence="2">undecaprenyl-diphosphate phosphatase</fullName>
        <ecNumber evidence="2">3.6.1.27</ecNumber>
    </recommendedName>
    <alternativeName>
        <fullName evidence="8">Undecaprenyl pyrophosphate phosphatase</fullName>
    </alternativeName>
</protein>
<evidence type="ECO:0000256" key="4">
    <source>
        <dbReference type="ARBA" id="ARBA00022692"/>
    </source>
</evidence>
<dbReference type="InterPro" id="IPR036938">
    <property type="entry name" value="PAP2/HPO_sf"/>
</dbReference>
<evidence type="ECO:0000256" key="8">
    <source>
        <dbReference type="ARBA" id="ARBA00032707"/>
    </source>
</evidence>
<keyword evidence="5" id="KW-0378">Hydrolase</keyword>
<dbReference type="PANTHER" id="PTHR14969">
    <property type="entry name" value="SPHINGOSINE-1-PHOSPHATE PHOSPHOHYDROLASE"/>
    <property type="match status" value="1"/>
</dbReference>
<keyword evidence="13" id="KW-1185">Reference proteome</keyword>
<evidence type="ECO:0000256" key="6">
    <source>
        <dbReference type="ARBA" id="ARBA00022989"/>
    </source>
</evidence>
<dbReference type="AlphaFoldDB" id="A0A4U1BJ10"/>
<organism evidence="12 13">
    <name type="scientific">Ferrimonas sediminicola</name>
    <dbReference type="NCBI Taxonomy" id="2569538"/>
    <lineage>
        <taxon>Bacteria</taxon>
        <taxon>Pseudomonadati</taxon>
        <taxon>Pseudomonadota</taxon>
        <taxon>Gammaproteobacteria</taxon>
        <taxon>Alteromonadales</taxon>
        <taxon>Ferrimonadaceae</taxon>
        <taxon>Ferrimonas</taxon>
    </lineage>
</organism>
<gene>
    <name evidence="12" type="ORF">FCL40_00935</name>
</gene>
<dbReference type="EMBL" id="SWCI01000001">
    <property type="protein sequence ID" value="TKB51152.1"/>
    <property type="molecule type" value="Genomic_DNA"/>
</dbReference>
<feature type="transmembrane region" description="Helical" evidence="10">
    <location>
        <begin position="153"/>
        <end position="171"/>
    </location>
</feature>
<keyword evidence="4 10" id="KW-0812">Transmembrane</keyword>
<evidence type="ECO:0000256" key="5">
    <source>
        <dbReference type="ARBA" id="ARBA00022801"/>
    </source>
</evidence>
<evidence type="ECO:0000256" key="1">
    <source>
        <dbReference type="ARBA" id="ARBA00004651"/>
    </source>
</evidence>
<comment type="subcellular location">
    <subcellularLocation>
        <location evidence="1">Cell membrane</location>
        <topology evidence="1">Multi-pass membrane protein</topology>
    </subcellularLocation>
</comment>
<dbReference type="SMART" id="SM00014">
    <property type="entry name" value="acidPPc"/>
    <property type="match status" value="1"/>
</dbReference>
<feature type="transmembrane region" description="Helical" evidence="10">
    <location>
        <begin position="58"/>
        <end position="77"/>
    </location>
</feature>
<evidence type="ECO:0000256" key="7">
    <source>
        <dbReference type="ARBA" id="ARBA00023136"/>
    </source>
</evidence>
<feature type="transmembrane region" description="Helical" evidence="10">
    <location>
        <begin position="113"/>
        <end position="141"/>
    </location>
</feature>
<dbReference type="OrthoDB" id="9780507at2"/>
<feature type="domain" description="Phosphatidic acid phosphatase type 2/haloperoxidase" evidence="11">
    <location>
        <begin position="62"/>
        <end position="168"/>
    </location>
</feature>
<evidence type="ECO:0000256" key="2">
    <source>
        <dbReference type="ARBA" id="ARBA00012374"/>
    </source>
</evidence>
<comment type="caution">
    <text evidence="12">The sequence shown here is derived from an EMBL/GenBank/DDBJ whole genome shotgun (WGS) entry which is preliminary data.</text>
</comment>
<dbReference type="EC" id="3.6.1.27" evidence="2"/>
<evidence type="ECO:0000256" key="9">
    <source>
        <dbReference type="ARBA" id="ARBA00047594"/>
    </source>
</evidence>
<reference evidence="12 13" key="1">
    <citation type="submission" date="2019-04" db="EMBL/GenBank/DDBJ databases">
        <authorList>
            <person name="Hwang J.C."/>
        </authorList>
    </citation>
    <scope>NUCLEOTIDE SEQUENCE [LARGE SCALE GENOMIC DNA]</scope>
    <source>
        <strain evidence="12 13">IMCC35001</strain>
    </source>
</reference>
<dbReference type="Gene3D" id="1.20.144.10">
    <property type="entry name" value="Phosphatidic acid phosphatase type 2/haloperoxidase"/>
    <property type="match status" value="1"/>
</dbReference>
<keyword evidence="6 10" id="KW-1133">Transmembrane helix</keyword>
<evidence type="ECO:0000256" key="10">
    <source>
        <dbReference type="SAM" id="Phobius"/>
    </source>
</evidence>
<keyword evidence="3" id="KW-1003">Cell membrane</keyword>
<name>A0A4U1BJ10_9GAMM</name>
<dbReference type="PANTHER" id="PTHR14969:SF62">
    <property type="entry name" value="DECAPRENYLPHOSPHORYL-5-PHOSPHORIBOSE PHOSPHATASE RV3807C-RELATED"/>
    <property type="match status" value="1"/>
</dbReference>
<evidence type="ECO:0000313" key="12">
    <source>
        <dbReference type="EMBL" id="TKB51152.1"/>
    </source>
</evidence>
<dbReference type="SUPFAM" id="SSF48317">
    <property type="entry name" value="Acid phosphatase/Vanadium-dependent haloperoxidase"/>
    <property type="match status" value="1"/>
</dbReference>
<dbReference type="Proteomes" id="UP000305674">
    <property type="component" value="Unassembled WGS sequence"/>
</dbReference>
<sequence length="172" mass="18827">MWQRLDEWDRHCFLILNRAADRPLCQQAARQLSRSGDGAGYALFATVAAVADPRQGPLLFELLLMAYAIELPLYWLLKTRLRRARPCQAVAGCRALVDPHDTFSLPSGHSAAAFLFATLLCWYIPGLGWGCFLWSSGVAWARVVLGVHYPGDVVAGASLGTLAALVSLNMLL</sequence>
<dbReference type="RefSeq" id="WP_136850436.1">
    <property type="nucleotide sequence ID" value="NZ_SWCI01000001.1"/>
</dbReference>
<evidence type="ECO:0000313" key="13">
    <source>
        <dbReference type="Proteomes" id="UP000305674"/>
    </source>
</evidence>
<accession>A0A4U1BJ10</accession>
<proteinExistence type="predicted"/>
<dbReference type="Pfam" id="PF01569">
    <property type="entry name" value="PAP2"/>
    <property type="match status" value="1"/>
</dbReference>
<dbReference type="GO" id="GO:0050380">
    <property type="term" value="F:undecaprenyl-diphosphatase activity"/>
    <property type="evidence" value="ECO:0007669"/>
    <property type="project" value="UniProtKB-EC"/>
</dbReference>
<dbReference type="GO" id="GO:0005886">
    <property type="term" value="C:plasma membrane"/>
    <property type="evidence" value="ECO:0007669"/>
    <property type="project" value="UniProtKB-SubCell"/>
</dbReference>
<evidence type="ECO:0000256" key="3">
    <source>
        <dbReference type="ARBA" id="ARBA00022475"/>
    </source>
</evidence>
<evidence type="ECO:0000259" key="11">
    <source>
        <dbReference type="SMART" id="SM00014"/>
    </source>
</evidence>
<dbReference type="InterPro" id="IPR000326">
    <property type="entry name" value="PAP2/HPO"/>
</dbReference>